<accession>B2IB14</accession>
<dbReference type="PROSITE" id="PS50931">
    <property type="entry name" value="HTH_LYSR"/>
    <property type="match status" value="1"/>
</dbReference>
<comment type="similarity">
    <text evidence="1">Belongs to the LysR transcriptional regulatory family.</text>
</comment>
<reference evidence="6 7" key="2">
    <citation type="journal article" date="2010" name="J. Bacteriol.">
        <title>Complete genome sequence of Beijerinckia indica subsp. indica.</title>
        <authorList>
            <person name="Tamas I."/>
            <person name="Dedysh S.N."/>
            <person name="Liesack W."/>
            <person name="Stott M.B."/>
            <person name="Alam M."/>
            <person name="Murrell J.C."/>
            <person name="Dunfield P.F."/>
        </authorList>
    </citation>
    <scope>NUCLEOTIDE SEQUENCE [LARGE SCALE GENOMIC DNA]</scope>
    <source>
        <strain evidence="7">ATCC 9039 / DSM 1715 / NCIMB 8712</strain>
    </source>
</reference>
<dbReference type="FunFam" id="1.10.10.10:FF:000001">
    <property type="entry name" value="LysR family transcriptional regulator"/>
    <property type="match status" value="1"/>
</dbReference>
<dbReference type="GO" id="GO:0006351">
    <property type="term" value="P:DNA-templated transcription"/>
    <property type="evidence" value="ECO:0007669"/>
    <property type="project" value="TreeGrafter"/>
</dbReference>
<dbReference type="PANTHER" id="PTHR30537:SF20">
    <property type="entry name" value="TRANSCRIPTIONAL REGULATORY PROTEIN"/>
    <property type="match status" value="1"/>
</dbReference>
<feature type="domain" description="HTH lysR-type" evidence="5">
    <location>
        <begin position="1"/>
        <end position="58"/>
    </location>
</feature>
<reference evidence="7" key="1">
    <citation type="submission" date="2008-03" db="EMBL/GenBank/DDBJ databases">
        <title>Complete sequence of chromosome of Beijerinckia indica subsp. indica ATCC 9039.</title>
        <authorList>
            <consortium name="US DOE Joint Genome Institute"/>
            <person name="Copeland A."/>
            <person name="Lucas S."/>
            <person name="Lapidus A."/>
            <person name="Glavina del Rio T."/>
            <person name="Dalin E."/>
            <person name="Tice H."/>
            <person name="Bruce D."/>
            <person name="Goodwin L."/>
            <person name="Pitluck S."/>
            <person name="LaButti K."/>
            <person name="Schmutz J."/>
            <person name="Larimer F."/>
            <person name="Land M."/>
            <person name="Hauser L."/>
            <person name="Kyrpides N."/>
            <person name="Mikhailova N."/>
            <person name="Dunfield P.F."/>
            <person name="Dedysh S.N."/>
            <person name="Liesack W."/>
            <person name="Saw J.H."/>
            <person name="Alam M."/>
            <person name="Chen Y."/>
            <person name="Murrell J.C."/>
            <person name="Richardson P."/>
        </authorList>
    </citation>
    <scope>NUCLEOTIDE SEQUENCE [LARGE SCALE GENOMIC DNA]</scope>
    <source>
        <strain evidence="7">ATCC 9039 / DSM 1715 / NCIMB 8712</strain>
    </source>
</reference>
<dbReference type="InterPro" id="IPR000847">
    <property type="entry name" value="LysR_HTH_N"/>
</dbReference>
<dbReference type="AlphaFoldDB" id="B2IB14"/>
<dbReference type="GO" id="GO:0043565">
    <property type="term" value="F:sequence-specific DNA binding"/>
    <property type="evidence" value="ECO:0007669"/>
    <property type="project" value="TreeGrafter"/>
</dbReference>
<dbReference type="CDD" id="cd08422">
    <property type="entry name" value="PBP2_CrgA_like"/>
    <property type="match status" value="1"/>
</dbReference>
<evidence type="ECO:0000256" key="1">
    <source>
        <dbReference type="ARBA" id="ARBA00009437"/>
    </source>
</evidence>
<dbReference type="RefSeq" id="WP_012383072.1">
    <property type="nucleotide sequence ID" value="NC_010581.1"/>
</dbReference>
<evidence type="ECO:0000256" key="2">
    <source>
        <dbReference type="ARBA" id="ARBA00023015"/>
    </source>
</evidence>
<dbReference type="HOGENOM" id="CLU_039613_16_2_5"/>
<protein>
    <submittedName>
        <fullName evidence="6">Transcriptional regulator, LysR family</fullName>
    </submittedName>
</protein>
<dbReference type="InterPro" id="IPR036388">
    <property type="entry name" value="WH-like_DNA-bd_sf"/>
</dbReference>
<keyword evidence="7" id="KW-1185">Reference proteome</keyword>
<keyword evidence="2" id="KW-0805">Transcription regulation</keyword>
<dbReference type="Gene3D" id="1.10.10.10">
    <property type="entry name" value="Winged helix-like DNA-binding domain superfamily/Winged helix DNA-binding domain"/>
    <property type="match status" value="1"/>
</dbReference>
<keyword evidence="3" id="KW-0238">DNA-binding</keyword>
<name>B2IB14_BEII9</name>
<dbReference type="OrthoDB" id="7624726at2"/>
<dbReference type="Pfam" id="PF03466">
    <property type="entry name" value="LysR_substrate"/>
    <property type="match status" value="1"/>
</dbReference>
<dbReference type="Gene3D" id="3.40.190.290">
    <property type="match status" value="1"/>
</dbReference>
<dbReference type="EMBL" id="CP001016">
    <property type="protein sequence ID" value="ACB93714.1"/>
    <property type="molecule type" value="Genomic_DNA"/>
</dbReference>
<dbReference type="Proteomes" id="UP000001695">
    <property type="component" value="Chromosome"/>
</dbReference>
<organism evidence="6 7">
    <name type="scientific">Beijerinckia indica subsp. indica (strain ATCC 9039 / DSM 1715 / NCIMB 8712)</name>
    <dbReference type="NCBI Taxonomy" id="395963"/>
    <lineage>
        <taxon>Bacteria</taxon>
        <taxon>Pseudomonadati</taxon>
        <taxon>Pseudomonadota</taxon>
        <taxon>Alphaproteobacteria</taxon>
        <taxon>Hyphomicrobiales</taxon>
        <taxon>Beijerinckiaceae</taxon>
        <taxon>Beijerinckia</taxon>
    </lineage>
</organism>
<evidence type="ECO:0000313" key="6">
    <source>
        <dbReference type="EMBL" id="ACB93714.1"/>
    </source>
</evidence>
<keyword evidence="4" id="KW-0804">Transcription</keyword>
<dbReference type="PANTHER" id="PTHR30537">
    <property type="entry name" value="HTH-TYPE TRANSCRIPTIONAL REGULATOR"/>
    <property type="match status" value="1"/>
</dbReference>
<evidence type="ECO:0000256" key="4">
    <source>
        <dbReference type="ARBA" id="ARBA00023163"/>
    </source>
</evidence>
<dbReference type="SUPFAM" id="SSF46785">
    <property type="entry name" value="Winged helix' DNA-binding domain"/>
    <property type="match status" value="1"/>
</dbReference>
<dbReference type="KEGG" id="bid:Bind_0055"/>
<evidence type="ECO:0000313" key="7">
    <source>
        <dbReference type="Proteomes" id="UP000001695"/>
    </source>
</evidence>
<proteinExistence type="inferred from homology"/>
<dbReference type="GO" id="GO:0003700">
    <property type="term" value="F:DNA-binding transcription factor activity"/>
    <property type="evidence" value="ECO:0007669"/>
    <property type="project" value="InterPro"/>
</dbReference>
<dbReference type="Pfam" id="PF00126">
    <property type="entry name" value="HTH_1"/>
    <property type="match status" value="1"/>
</dbReference>
<dbReference type="InterPro" id="IPR005119">
    <property type="entry name" value="LysR_subst-bd"/>
</dbReference>
<dbReference type="InterPro" id="IPR058163">
    <property type="entry name" value="LysR-type_TF_proteobact-type"/>
</dbReference>
<dbReference type="PRINTS" id="PR00039">
    <property type="entry name" value="HTHLYSR"/>
</dbReference>
<dbReference type="SUPFAM" id="SSF53850">
    <property type="entry name" value="Periplasmic binding protein-like II"/>
    <property type="match status" value="1"/>
</dbReference>
<dbReference type="STRING" id="395963.Bind_0055"/>
<sequence>MDWDKLRIFHAAAKVGSFTHAGSMLGLSQSAVSRQVGALEGDLQVPLFHRHARGLILTEQGEVLYRTVQDVMAKLDQARTRLNESRERPNGDLRITTNVAIGTGWLTPRLGEFLDLYPDIRLHLILTDEELDLGMRAADVALRLREPVQPDLIRRRLFTVHYHLYASVDYVKYHGQPQRIEDLDDHRLISYDAAAASYLDDLNAPLHIGRNAKHPRLSALSVTNIIALQKAVEQGVGIGVLPDYLKTSQVVQIMTDAVTPELECYLVYPEELKSVARIQVFRDFLVSSAQRWNF</sequence>
<evidence type="ECO:0000259" key="5">
    <source>
        <dbReference type="PROSITE" id="PS50931"/>
    </source>
</evidence>
<evidence type="ECO:0000256" key="3">
    <source>
        <dbReference type="ARBA" id="ARBA00023125"/>
    </source>
</evidence>
<gene>
    <name evidence="6" type="ordered locus">Bind_0055</name>
</gene>
<dbReference type="eggNOG" id="COG0583">
    <property type="taxonomic scope" value="Bacteria"/>
</dbReference>
<dbReference type="InterPro" id="IPR036390">
    <property type="entry name" value="WH_DNA-bd_sf"/>
</dbReference>